<dbReference type="InterPro" id="IPR029052">
    <property type="entry name" value="Metallo-depent_PP-like"/>
</dbReference>
<dbReference type="GO" id="GO:0016787">
    <property type="term" value="F:hydrolase activity"/>
    <property type="evidence" value="ECO:0007669"/>
    <property type="project" value="UniProtKB-UniRule"/>
</dbReference>
<comment type="cofactor">
    <cofactor evidence="2">
        <name>a divalent metal cation</name>
        <dbReference type="ChEBI" id="CHEBI:60240"/>
    </cofactor>
</comment>
<dbReference type="InterPro" id="IPR024654">
    <property type="entry name" value="Calcineurin-like_PHP_lpxH"/>
</dbReference>
<proteinExistence type="inferred from homology"/>
<evidence type="ECO:0000313" key="5">
    <source>
        <dbReference type="Proteomes" id="UP000255101"/>
    </source>
</evidence>
<organism evidence="4 5">
    <name type="scientific">Peptostreptococcus anaerobius</name>
    <dbReference type="NCBI Taxonomy" id="1261"/>
    <lineage>
        <taxon>Bacteria</taxon>
        <taxon>Bacillati</taxon>
        <taxon>Bacillota</taxon>
        <taxon>Clostridia</taxon>
        <taxon>Peptostreptococcales</taxon>
        <taxon>Peptostreptococcaceae</taxon>
        <taxon>Peptostreptococcus</taxon>
    </lineage>
</organism>
<dbReference type="SUPFAM" id="SSF56300">
    <property type="entry name" value="Metallo-dependent phosphatases"/>
    <property type="match status" value="1"/>
</dbReference>
<protein>
    <recommendedName>
        <fullName evidence="2">Phosphoesterase</fullName>
        <ecNumber evidence="2">3.1.4.-</ecNumber>
    </recommendedName>
</protein>
<dbReference type="AlphaFoldDB" id="A0A379CGR2"/>
<dbReference type="Gene3D" id="3.60.21.10">
    <property type="match status" value="1"/>
</dbReference>
<gene>
    <name evidence="4" type="ORF">NCTC11460_01461</name>
</gene>
<comment type="similarity">
    <text evidence="1 2">Belongs to the metallophosphoesterase superfamily. YfcE family.</text>
</comment>
<dbReference type="Proteomes" id="UP000255101">
    <property type="component" value="Unassembled WGS sequence"/>
</dbReference>
<accession>A0A379CGR2</accession>
<feature type="domain" description="Calcineurin-like phosphoesterase" evidence="3">
    <location>
        <begin position="1"/>
        <end position="148"/>
    </location>
</feature>
<dbReference type="InterPro" id="IPR000979">
    <property type="entry name" value="Phosphodiesterase_MJ0936/Vps29"/>
</dbReference>
<evidence type="ECO:0000256" key="2">
    <source>
        <dbReference type="RuleBase" id="RU362039"/>
    </source>
</evidence>
<keyword evidence="2" id="KW-0479">Metal-binding</keyword>
<dbReference type="NCBIfam" id="TIGR00040">
    <property type="entry name" value="yfcE"/>
    <property type="match status" value="1"/>
</dbReference>
<dbReference type="Pfam" id="PF12850">
    <property type="entry name" value="Metallophos_2"/>
    <property type="match status" value="1"/>
</dbReference>
<sequence>MKLLILSDSHHSIDRLNKLLPIIEEEKIDIIVHAGDNFRDSVYLKEKSKKPVIGVIGNCDFENTDREIEFELEGLKFFLTHGHRYSVKYGPEILASKGQEIGANIVVYGHTHIKDDTYMGGLLILNPGSLSQPRDGSRGSYVVMDVDNGSYQYNYFYI</sequence>
<evidence type="ECO:0000259" key="3">
    <source>
        <dbReference type="Pfam" id="PF12850"/>
    </source>
</evidence>
<evidence type="ECO:0000256" key="1">
    <source>
        <dbReference type="ARBA" id="ARBA00008950"/>
    </source>
</evidence>
<dbReference type="GO" id="GO:0046872">
    <property type="term" value="F:metal ion binding"/>
    <property type="evidence" value="ECO:0007669"/>
    <property type="project" value="UniProtKB-KW"/>
</dbReference>
<name>A0A379CGR2_9FIRM</name>
<reference evidence="4 5" key="1">
    <citation type="submission" date="2018-06" db="EMBL/GenBank/DDBJ databases">
        <authorList>
            <consortium name="Pathogen Informatics"/>
            <person name="Doyle S."/>
        </authorList>
    </citation>
    <scope>NUCLEOTIDE SEQUENCE [LARGE SCALE GENOMIC DNA]</scope>
    <source>
        <strain evidence="4 5">NCTC11460</strain>
    </source>
</reference>
<evidence type="ECO:0000313" key="4">
    <source>
        <dbReference type="EMBL" id="SUB61521.1"/>
    </source>
</evidence>
<dbReference type="PANTHER" id="PTHR11124">
    <property type="entry name" value="VACUOLAR SORTING PROTEIN VPS29"/>
    <property type="match status" value="1"/>
</dbReference>
<dbReference type="RefSeq" id="WP_002845053.1">
    <property type="nucleotide sequence ID" value="NZ_FOVA01000001.1"/>
</dbReference>
<keyword evidence="4" id="KW-0378">Hydrolase</keyword>
<dbReference type="EC" id="3.1.4.-" evidence="2"/>
<dbReference type="EMBL" id="UGTB01000004">
    <property type="protein sequence ID" value="SUB61521.1"/>
    <property type="molecule type" value="Genomic_DNA"/>
</dbReference>